<evidence type="ECO:0000256" key="4">
    <source>
        <dbReference type="ARBA" id="ARBA00022448"/>
    </source>
</evidence>
<evidence type="ECO:0000256" key="1">
    <source>
        <dbReference type="ARBA" id="ARBA00004651"/>
    </source>
</evidence>
<dbReference type="PROSITE" id="PS01327">
    <property type="entry name" value="MSCL"/>
    <property type="match status" value="1"/>
</dbReference>
<evidence type="ECO:0000313" key="13">
    <source>
        <dbReference type="Proteomes" id="UP000243207"/>
    </source>
</evidence>
<protein>
    <recommendedName>
        <fullName evidence="11">Large-conductance mechanosensitive channel</fullName>
    </recommendedName>
</protein>
<dbReference type="RefSeq" id="WP_093391494.1">
    <property type="nucleotide sequence ID" value="NZ_LT629736.1"/>
</dbReference>
<evidence type="ECO:0000256" key="10">
    <source>
        <dbReference type="ARBA" id="ARBA00023303"/>
    </source>
</evidence>
<evidence type="ECO:0000256" key="7">
    <source>
        <dbReference type="ARBA" id="ARBA00022989"/>
    </source>
</evidence>
<evidence type="ECO:0000256" key="2">
    <source>
        <dbReference type="ARBA" id="ARBA00007254"/>
    </source>
</evidence>
<gene>
    <name evidence="11" type="primary">mscL</name>
    <name evidence="12" type="ORF">SAMN05216421_0308</name>
</gene>
<evidence type="ECO:0000256" key="11">
    <source>
        <dbReference type="HAMAP-Rule" id="MF_00115"/>
    </source>
</evidence>
<name>A0A1H1LW04_9GAMM</name>
<accession>A0A1H1LW04</accession>
<keyword evidence="8 11" id="KW-0406">Ion transport</keyword>
<comment type="subcellular location">
    <subcellularLocation>
        <location evidence="11">Cell inner membrane</location>
        <topology evidence="11">Multi-pass membrane protein</topology>
    </subcellularLocation>
    <subcellularLocation>
        <location evidence="1">Cell membrane</location>
        <topology evidence="1">Multi-pass membrane protein</topology>
    </subcellularLocation>
</comment>
<dbReference type="PANTHER" id="PTHR30266:SF2">
    <property type="entry name" value="LARGE-CONDUCTANCE MECHANOSENSITIVE CHANNEL"/>
    <property type="match status" value="1"/>
</dbReference>
<evidence type="ECO:0000256" key="5">
    <source>
        <dbReference type="ARBA" id="ARBA00022475"/>
    </source>
</evidence>
<evidence type="ECO:0000313" key="12">
    <source>
        <dbReference type="EMBL" id="SDR78716.1"/>
    </source>
</evidence>
<evidence type="ECO:0000256" key="6">
    <source>
        <dbReference type="ARBA" id="ARBA00022692"/>
    </source>
</evidence>
<comment type="function">
    <text evidence="11">Channel that opens in response to stretch forces in the membrane lipid bilayer. May participate in the regulation of osmotic pressure changes within the cell.</text>
</comment>
<keyword evidence="5 11" id="KW-1003">Cell membrane</keyword>
<dbReference type="OrthoDB" id="9810350at2"/>
<dbReference type="NCBIfam" id="NF001843">
    <property type="entry name" value="PRK00567.1-4"/>
    <property type="match status" value="1"/>
</dbReference>
<dbReference type="GO" id="GO:0008381">
    <property type="term" value="F:mechanosensitive monoatomic ion channel activity"/>
    <property type="evidence" value="ECO:0007669"/>
    <property type="project" value="UniProtKB-UniRule"/>
</dbReference>
<keyword evidence="9 11" id="KW-0472">Membrane</keyword>
<reference evidence="13" key="1">
    <citation type="submission" date="2016-10" db="EMBL/GenBank/DDBJ databases">
        <authorList>
            <person name="Varghese N."/>
            <person name="Submissions S."/>
        </authorList>
    </citation>
    <scope>NUCLEOTIDE SEQUENCE [LARGE SCALE GENOMIC DNA]</scope>
    <source>
        <strain evidence="13">NRRL B-51270</strain>
    </source>
</reference>
<keyword evidence="10 11" id="KW-0407">Ion channel</keyword>
<comment type="similarity">
    <text evidence="2 11">Belongs to the MscL family.</text>
</comment>
<dbReference type="AlphaFoldDB" id="A0A1H1LW04"/>
<comment type="caution">
    <text evidence="11">Lacks conserved residue(s) required for the propagation of feature annotation.</text>
</comment>
<proteinExistence type="inferred from homology"/>
<dbReference type="InterPro" id="IPR037673">
    <property type="entry name" value="MSC/AndL"/>
</dbReference>
<keyword evidence="11" id="KW-0997">Cell inner membrane</keyword>
<dbReference type="STRING" id="487184.SAMN05216421_0308"/>
<dbReference type="NCBIfam" id="TIGR00220">
    <property type="entry name" value="mscL"/>
    <property type="match status" value="1"/>
</dbReference>
<dbReference type="HAMAP" id="MF_00115">
    <property type="entry name" value="MscL"/>
    <property type="match status" value="1"/>
</dbReference>
<evidence type="ECO:0000256" key="8">
    <source>
        <dbReference type="ARBA" id="ARBA00023065"/>
    </source>
</evidence>
<keyword evidence="6 11" id="KW-0812">Transmembrane</keyword>
<evidence type="ECO:0000256" key="9">
    <source>
        <dbReference type="ARBA" id="ARBA00023136"/>
    </source>
</evidence>
<dbReference type="InterPro" id="IPR001185">
    <property type="entry name" value="MS_channel"/>
</dbReference>
<comment type="subunit">
    <text evidence="3 11">Homopentamer.</text>
</comment>
<dbReference type="PANTHER" id="PTHR30266">
    <property type="entry name" value="MECHANOSENSITIVE CHANNEL MSCL"/>
    <property type="match status" value="1"/>
</dbReference>
<dbReference type="FunFam" id="1.10.1200.120:FF:000001">
    <property type="entry name" value="Large-conductance mechanosensitive channel"/>
    <property type="match status" value="1"/>
</dbReference>
<organism evidence="12 13">
    <name type="scientific">Halopseudomonas xinjiangensis</name>
    <dbReference type="NCBI Taxonomy" id="487184"/>
    <lineage>
        <taxon>Bacteria</taxon>
        <taxon>Pseudomonadati</taxon>
        <taxon>Pseudomonadota</taxon>
        <taxon>Gammaproteobacteria</taxon>
        <taxon>Pseudomonadales</taxon>
        <taxon>Pseudomonadaceae</taxon>
        <taxon>Halopseudomonas</taxon>
    </lineage>
</organism>
<feature type="transmembrane region" description="Helical" evidence="11">
    <location>
        <begin position="73"/>
        <end position="96"/>
    </location>
</feature>
<dbReference type="InterPro" id="IPR019823">
    <property type="entry name" value="Mechanosensitive_channel_CS"/>
</dbReference>
<dbReference type="InterPro" id="IPR036019">
    <property type="entry name" value="MscL_channel"/>
</dbReference>
<evidence type="ECO:0000256" key="3">
    <source>
        <dbReference type="ARBA" id="ARBA00011255"/>
    </source>
</evidence>
<dbReference type="Gene3D" id="1.10.1200.120">
    <property type="entry name" value="Large-conductance mechanosensitive channel, MscL, domain 1"/>
    <property type="match status" value="1"/>
</dbReference>
<dbReference type="Proteomes" id="UP000243207">
    <property type="component" value="Chromosome I"/>
</dbReference>
<dbReference type="Pfam" id="PF01741">
    <property type="entry name" value="MscL"/>
    <property type="match status" value="1"/>
</dbReference>
<dbReference type="EMBL" id="LT629736">
    <property type="protein sequence ID" value="SDR78716.1"/>
    <property type="molecule type" value="Genomic_DNA"/>
</dbReference>
<dbReference type="PRINTS" id="PR01264">
    <property type="entry name" value="MECHCHANNEL"/>
</dbReference>
<dbReference type="SUPFAM" id="SSF81330">
    <property type="entry name" value="Gated mechanosensitive channel"/>
    <property type="match status" value="1"/>
</dbReference>
<keyword evidence="13" id="KW-1185">Reference proteome</keyword>
<dbReference type="GO" id="GO:0005886">
    <property type="term" value="C:plasma membrane"/>
    <property type="evidence" value="ECO:0007669"/>
    <property type="project" value="UniProtKB-SubCell"/>
</dbReference>
<sequence length="136" mass="14639">MSLLSEFKSFAMRGNVIDMAVGIIIGAAFNKVVSSLVADIFMPPLGMLIGGVDFVDLAVVLREAEGGQAAVTLGYGLFIKNVIDFLIVALAVFIAVKVINSMRRKEADVPPPPNPPSKQEVLLTDIRDLLKAQQRD</sequence>
<keyword evidence="4 11" id="KW-0813">Transport</keyword>
<keyword evidence="7 11" id="KW-1133">Transmembrane helix</keyword>